<proteinExistence type="predicted"/>
<gene>
    <name evidence="1" type="ORF">SDC9_98575</name>
</gene>
<evidence type="ECO:0000313" key="1">
    <source>
        <dbReference type="EMBL" id="MPM51824.1"/>
    </source>
</evidence>
<sequence>MCGLQLAEQFAPLAGGLLGLRLLHLTQAQPELPLLLGLRQALLAVRLLRIRQIARSRHQVHQLRRHPRSCVGIGASHGLLAQKLGLDLVPAQRIFRTQGAAQFAQLEQVFLRARGQHLRLALVVVVQHLLHLGVVHHRRDFFRELVHVAITALQFERRLLAVLVVLRRALDVLLIHVKHCLAHLEHALERRVDFAQFGR</sequence>
<comment type="caution">
    <text evidence="1">The sequence shown here is derived from an EMBL/GenBank/DDBJ whole genome shotgun (WGS) entry which is preliminary data.</text>
</comment>
<dbReference type="AlphaFoldDB" id="A0A645AQF3"/>
<reference evidence="1" key="1">
    <citation type="submission" date="2019-08" db="EMBL/GenBank/DDBJ databases">
        <authorList>
            <person name="Kucharzyk K."/>
            <person name="Murdoch R.W."/>
            <person name="Higgins S."/>
            <person name="Loffler F."/>
        </authorList>
    </citation>
    <scope>NUCLEOTIDE SEQUENCE</scope>
</reference>
<dbReference type="EMBL" id="VSSQ01013586">
    <property type="protein sequence ID" value="MPM51824.1"/>
    <property type="molecule type" value="Genomic_DNA"/>
</dbReference>
<protein>
    <submittedName>
        <fullName evidence="1">Uncharacterized protein</fullName>
    </submittedName>
</protein>
<organism evidence="1">
    <name type="scientific">bioreactor metagenome</name>
    <dbReference type="NCBI Taxonomy" id="1076179"/>
    <lineage>
        <taxon>unclassified sequences</taxon>
        <taxon>metagenomes</taxon>
        <taxon>ecological metagenomes</taxon>
    </lineage>
</organism>
<name>A0A645AQF3_9ZZZZ</name>
<accession>A0A645AQF3</accession>